<evidence type="ECO:0000313" key="2">
    <source>
        <dbReference type="EMBL" id="KAH7329587.1"/>
    </source>
</evidence>
<accession>A0A8K0T944</accession>
<dbReference type="AlphaFoldDB" id="A0A8K0T944"/>
<dbReference type="EMBL" id="JAGPNK010000001">
    <property type="protein sequence ID" value="KAH7329587.1"/>
    <property type="molecule type" value="Genomic_DNA"/>
</dbReference>
<comment type="caution">
    <text evidence="2">The sequence shown here is derived from an EMBL/GenBank/DDBJ whole genome shotgun (WGS) entry which is preliminary data.</text>
</comment>
<protein>
    <recommendedName>
        <fullName evidence="4">Ecp2 effector protein domain-containing protein</fullName>
    </recommendedName>
</protein>
<evidence type="ECO:0000256" key="1">
    <source>
        <dbReference type="SAM" id="SignalP"/>
    </source>
</evidence>
<name>A0A8K0T944_9HYPO</name>
<sequence>MRCLVFLPLLAILAAVFAQFDVEHPWPMHFTLDCRRDNSRKNWGDNRGPALESAQQWCDGISESMGPFYDGEKTTDGGGVYAFMETKRGCYKAKHGKNIFIFSAINQGEEQWLRHRVCQHLAQSMVKHCPRGGAAHFANWTVTARVVSGMDCLWASLMPMDT</sequence>
<proteinExistence type="predicted"/>
<gene>
    <name evidence="2" type="ORF">B0I35DRAFT_47712</name>
</gene>
<reference evidence="2" key="1">
    <citation type="journal article" date="2021" name="Nat. Commun.">
        <title>Genetic determinants of endophytism in the Arabidopsis root mycobiome.</title>
        <authorList>
            <person name="Mesny F."/>
            <person name="Miyauchi S."/>
            <person name="Thiergart T."/>
            <person name="Pickel B."/>
            <person name="Atanasova L."/>
            <person name="Karlsson M."/>
            <person name="Huettel B."/>
            <person name="Barry K.W."/>
            <person name="Haridas S."/>
            <person name="Chen C."/>
            <person name="Bauer D."/>
            <person name="Andreopoulos W."/>
            <person name="Pangilinan J."/>
            <person name="LaButti K."/>
            <person name="Riley R."/>
            <person name="Lipzen A."/>
            <person name="Clum A."/>
            <person name="Drula E."/>
            <person name="Henrissat B."/>
            <person name="Kohler A."/>
            <person name="Grigoriev I.V."/>
            <person name="Martin F.M."/>
            <person name="Hacquard S."/>
        </authorList>
    </citation>
    <scope>NUCLEOTIDE SEQUENCE</scope>
    <source>
        <strain evidence="2">MPI-CAGE-CH-0235</strain>
    </source>
</reference>
<feature type="signal peptide" evidence="1">
    <location>
        <begin position="1"/>
        <end position="18"/>
    </location>
</feature>
<keyword evidence="1" id="KW-0732">Signal</keyword>
<dbReference type="Proteomes" id="UP000813444">
    <property type="component" value="Unassembled WGS sequence"/>
</dbReference>
<keyword evidence="3" id="KW-1185">Reference proteome</keyword>
<evidence type="ECO:0000313" key="3">
    <source>
        <dbReference type="Proteomes" id="UP000813444"/>
    </source>
</evidence>
<evidence type="ECO:0008006" key="4">
    <source>
        <dbReference type="Google" id="ProtNLM"/>
    </source>
</evidence>
<feature type="chain" id="PRO_5035442621" description="Ecp2 effector protein domain-containing protein" evidence="1">
    <location>
        <begin position="19"/>
        <end position="162"/>
    </location>
</feature>
<organism evidence="2 3">
    <name type="scientific">Stachybotrys elegans</name>
    <dbReference type="NCBI Taxonomy" id="80388"/>
    <lineage>
        <taxon>Eukaryota</taxon>
        <taxon>Fungi</taxon>
        <taxon>Dikarya</taxon>
        <taxon>Ascomycota</taxon>
        <taxon>Pezizomycotina</taxon>
        <taxon>Sordariomycetes</taxon>
        <taxon>Hypocreomycetidae</taxon>
        <taxon>Hypocreales</taxon>
        <taxon>Stachybotryaceae</taxon>
        <taxon>Stachybotrys</taxon>
    </lineage>
</organism>